<accession>A0A7K0JHZ8</accession>
<evidence type="ECO:0000313" key="2">
    <source>
        <dbReference type="Proteomes" id="UP000460950"/>
    </source>
</evidence>
<proteinExistence type="predicted"/>
<dbReference type="Proteomes" id="UP000460950">
    <property type="component" value="Unassembled WGS sequence"/>
</dbReference>
<comment type="caution">
    <text evidence="1">The sequence shown here is derived from an EMBL/GenBank/DDBJ whole genome shotgun (WGS) entry which is preliminary data.</text>
</comment>
<organism evidence="1 2">
    <name type="scientific">Phocaeicola vulgatus</name>
    <name type="common">Bacteroides vulgatus</name>
    <dbReference type="NCBI Taxonomy" id="821"/>
    <lineage>
        <taxon>Bacteria</taxon>
        <taxon>Pseudomonadati</taxon>
        <taxon>Bacteroidota</taxon>
        <taxon>Bacteroidia</taxon>
        <taxon>Bacteroidales</taxon>
        <taxon>Bacteroidaceae</taxon>
        <taxon>Phocaeicola</taxon>
    </lineage>
</organism>
<reference evidence="1 2" key="1">
    <citation type="submission" date="2019-09" db="EMBL/GenBank/DDBJ databases">
        <title>In-depth cultivation of the pig gut microbiome towards novel bacterial diversity and tailored functional studies.</title>
        <authorList>
            <person name="Wylensek D."/>
            <person name="Hitch T.C.A."/>
            <person name="Clavel T."/>
        </authorList>
    </citation>
    <scope>NUCLEOTIDE SEQUENCE [LARGE SCALE GENOMIC DNA]</scope>
    <source>
        <strain evidence="1 2">WCA-389-WT-3C</strain>
    </source>
</reference>
<evidence type="ECO:0000313" key="1">
    <source>
        <dbReference type="EMBL" id="MSS49637.1"/>
    </source>
</evidence>
<name>A0A7K0JHZ8_PHOVU</name>
<protein>
    <submittedName>
        <fullName evidence="1">Uncharacterized protein</fullName>
    </submittedName>
</protein>
<dbReference type="EMBL" id="VULU01000031">
    <property type="protein sequence ID" value="MSS49637.1"/>
    <property type="molecule type" value="Genomic_DNA"/>
</dbReference>
<dbReference type="AlphaFoldDB" id="A0A7K0JHZ8"/>
<gene>
    <name evidence="1" type="ORF">FYJ30_15385</name>
</gene>
<dbReference type="RefSeq" id="WP_154577586.1">
    <property type="nucleotide sequence ID" value="NZ_JBLWNN010000004.1"/>
</dbReference>
<sequence>MSEQKYYPEDILVEKMESGEFGWLDYVNHYSAEWQEEYSSYCEENGLSIGNESAAEFVRHKDAELEAAMENGEA</sequence>